<accession>A0A5C8KBF9</accession>
<protein>
    <submittedName>
        <fullName evidence="2">DUF4249 domain-containing protein</fullName>
    </submittedName>
</protein>
<keyword evidence="3" id="KW-1185">Reference proteome</keyword>
<dbReference type="Pfam" id="PF14054">
    <property type="entry name" value="DUF4249"/>
    <property type="match status" value="1"/>
</dbReference>
<keyword evidence="1" id="KW-0732">Signal</keyword>
<evidence type="ECO:0000313" key="3">
    <source>
        <dbReference type="Proteomes" id="UP000321926"/>
    </source>
</evidence>
<proteinExistence type="predicted"/>
<dbReference type="InterPro" id="IPR025345">
    <property type="entry name" value="DUF4249"/>
</dbReference>
<dbReference type="EMBL" id="VRTY01000019">
    <property type="protein sequence ID" value="TXK49095.1"/>
    <property type="molecule type" value="Genomic_DNA"/>
</dbReference>
<evidence type="ECO:0000256" key="1">
    <source>
        <dbReference type="SAM" id="SignalP"/>
    </source>
</evidence>
<comment type="caution">
    <text evidence="2">The sequence shown here is derived from an EMBL/GenBank/DDBJ whole genome shotgun (WGS) entry which is preliminary data.</text>
</comment>
<dbReference type="OrthoDB" id="1117499at2"/>
<organism evidence="2 3">
    <name type="scientific">Pontibacter qinzhouensis</name>
    <dbReference type="NCBI Taxonomy" id="2603253"/>
    <lineage>
        <taxon>Bacteria</taxon>
        <taxon>Pseudomonadati</taxon>
        <taxon>Bacteroidota</taxon>
        <taxon>Cytophagia</taxon>
        <taxon>Cytophagales</taxon>
        <taxon>Hymenobacteraceae</taxon>
        <taxon>Pontibacter</taxon>
    </lineage>
</organism>
<dbReference type="PROSITE" id="PS51257">
    <property type="entry name" value="PROKAR_LIPOPROTEIN"/>
    <property type="match status" value="1"/>
</dbReference>
<name>A0A5C8KBF9_9BACT</name>
<evidence type="ECO:0000313" key="2">
    <source>
        <dbReference type="EMBL" id="TXK49095.1"/>
    </source>
</evidence>
<dbReference type="RefSeq" id="WP_147920994.1">
    <property type="nucleotide sequence ID" value="NZ_VRTY01000019.1"/>
</dbReference>
<sequence length="268" mass="30655">MKLPNTLYLLLLLPLLAGCNLQKDIDVVLPPHKPVLVVEGYLEYGRPLRITVLESSSYFDEPEVPLVPDAKAFITYKGRRIALRYQPHADPVYNKYYTHRSDEIMTGQPGDMYTLDVSDNQGRKVTATTTILPRVPIDTIEWRFNEKEEALLLTSFQDDPDKANFYRYVVHRDSVEKASARDFFVNDNLTNGQRVSIGSGYNYRKNDTLIISLYHIEQKYYDFLTSTSDAKNANGNPFAQPSRIKSTVEGGIGIFTNLVYDRKMVIIK</sequence>
<dbReference type="Proteomes" id="UP000321926">
    <property type="component" value="Unassembled WGS sequence"/>
</dbReference>
<dbReference type="AlphaFoldDB" id="A0A5C8KBF9"/>
<feature type="signal peptide" evidence="1">
    <location>
        <begin position="1"/>
        <end position="17"/>
    </location>
</feature>
<reference evidence="2 3" key="1">
    <citation type="submission" date="2019-08" db="EMBL/GenBank/DDBJ databases">
        <authorList>
            <person name="Shi S."/>
        </authorList>
    </citation>
    <scope>NUCLEOTIDE SEQUENCE [LARGE SCALE GENOMIC DNA]</scope>
    <source>
        <strain evidence="2 3">GY10130</strain>
    </source>
</reference>
<gene>
    <name evidence="2" type="ORF">FVR03_06845</name>
</gene>
<feature type="chain" id="PRO_5022944233" evidence="1">
    <location>
        <begin position="18"/>
        <end position="268"/>
    </location>
</feature>